<keyword evidence="2" id="KW-1185">Reference proteome</keyword>
<sequence>MLSEACRQKEPLPSRGAGPDGCRRQGRSPRSDPSSHSSRDKRALAPHASLINHAGDADRVSLAPQTFGFKSGKEEFCFTGRKSLWPPRIRCPSQPRNRCPKSEGAGGWHSHSTMRSGFRSLPPSGSWACSSRDTSDLCVPPHVGRDDSAWRWPCLDAHLQLLLHVGPSPGTAARAVLVSSSEPWKWVPRPSCSCSCISTARSSAGQERSGCRVWARFFSGSQAGMAHGFCHSDLDLSYLCLTRFFIFPISFHPPMKEMVCCPSECARLPWPQCRGLSGQQMCMSTSYRDSTVGGPGLDVVRTQARGV</sequence>
<evidence type="ECO:0000313" key="2">
    <source>
        <dbReference type="Proteomes" id="UP001652641"/>
    </source>
</evidence>
<name>A0ABM5B5Z6_VULVU</name>
<accession>A0ABM5B5Z6</accession>
<dbReference type="Proteomes" id="UP001652641">
    <property type="component" value="Chromosome 1"/>
</dbReference>
<dbReference type="GeneID" id="140599927"/>
<reference evidence="2" key="1">
    <citation type="submission" date="2025-05" db="UniProtKB">
        <authorList>
            <consortium name="RefSeq"/>
        </authorList>
    </citation>
    <scope>NUCLEOTIDE SEQUENCE [LARGE SCALE GENOMIC DNA]</scope>
</reference>
<gene>
    <name evidence="3" type="primary">LOC140599927</name>
</gene>
<evidence type="ECO:0000256" key="1">
    <source>
        <dbReference type="SAM" id="MobiDB-lite"/>
    </source>
</evidence>
<feature type="region of interest" description="Disordered" evidence="1">
    <location>
        <begin position="1"/>
        <end position="42"/>
    </location>
</feature>
<organism evidence="2 3">
    <name type="scientific">Vulpes vulpes</name>
    <name type="common">Red fox</name>
    <dbReference type="NCBI Taxonomy" id="9627"/>
    <lineage>
        <taxon>Eukaryota</taxon>
        <taxon>Metazoa</taxon>
        <taxon>Chordata</taxon>
        <taxon>Craniata</taxon>
        <taxon>Vertebrata</taxon>
        <taxon>Euteleostomi</taxon>
        <taxon>Mammalia</taxon>
        <taxon>Eutheria</taxon>
        <taxon>Laurasiatheria</taxon>
        <taxon>Carnivora</taxon>
        <taxon>Caniformia</taxon>
        <taxon>Canidae</taxon>
        <taxon>Vulpes</taxon>
    </lineage>
</organism>
<proteinExistence type="predicted"/>
<reference evidence="3" key="2">
    <citation type="submission" date="2025-08" db="UniProtKB">
        <authorList>
            <consortium name="RefSeq"/>
        </authorList>
    </citation>
    <scope>IDENTIFICATION</scope>
    <source>
        <tissue evidence="3">Cell line</tissue>
    </source>
</reference>
<feature type="compositionally biased region" description="Basic and acidic residues" evidence="1">
    <location>
        <begin position="1"/>
        <end position="12"/>
    </location>
</feature>
<protein>
    <submittedName>
        <fullName evidence="3">Uncharacterized protein</fullName>
    </submittedName>
</protein>
<evidence type="ECO:0000313" key="3">
    <source>
        <dbReference type="RefSeq" id="XP_072622465.1"/>
    </source>
</evidence>
<dbReference type="RefSeq" id="XP_072622465.1">
    <property type="nucleotide sequence ID" value="XM_072766364.1"/>
</dbReference>